<comment type="caution">
    <text evidence="3">The sequence shown here is derived from an EMBL/GenBank/DDBJ whole genome shotgun (WGS) entry which is preliminary data.</text>
</comment>
<accession>A0A7X3MSE0</accession>
<dbReference type="RefSeq" id="WP_160884849.1">
    <property type="nucleotide sequence ID" value="NZ_WURB01000007.1"/>
</dbReference>
<evidence type="ECO:0000313" key="4">
    <source>
        <dbReference type="Proteomes" id="UP000436483"/>
    </source>
</evidence>
<keyword evidence="2" id="KW-0472">Membrane</keyword>
<dbReference type="Proteomes" id="UP000436483">
    <property type="component" value="Unassembled WGS sequence"/>
</dbReference>
<reference evidence="3 4" key="2">
    <citation type="submission" date="2020-01" db="EMBL/GenBank/DDBJ databases">
        <title>Microvirga sp. nov., an arsenate reduction bacterium isolated from Tibet hotspring sediments.</title>
        <authorList>
            <person name="Xian W.-D."/>
            <person name="Li W.-J."/>
        </authorList>
    </citation>
    <scope>NUCLEOTIDE SEQUENCE [LARGE SCALE GENOMIC DNA]</scope>
    <source>
        <strain evidence="3 4">KCTC 23863</strain>
    </source>
</reference>
<reference evidence="3 4" key="1">
    <citation type="submission" date="2019-12" db="EMBL/GenBank/DDBJ databases">
        <authorList>
            <person name="Yuan C.-G."/>
        </authorList>
    </citation>
    <scope>NUCLEOTIDE SEQUENCE [LARGE SCALE GENOMIC DNA]</scope>
    <source>
        <strain evidence="3 4">KCTC 23863</strain>
    </source>
</reference>
<keyword evidence="2" id="KW-1133">Transmembrane helix</keyword>
<feature type="transmembrane region" description="Helical" evidence="2">
    <location>
        <begin position="6"/>
        <end position="29"/>
    </location>
</feature>
<name>A0A7X3MSE0_9HYPH</name>
<dbReference type="AlphaFoldDB" id="A0A7X3MSE0"/>
<keyword evidence="2" id="KW-0812">Transmembrane</keyword>
<feature type="region of interest" description="Disordered" evidence="1">
    <location>
        <begin position="49"/>
        <end position="81"/>
    </location>
</feature>
<evidence type="ECO:0000313" key="3">
    <source>
        <dbReference type="EMBL" id="MXQ12271.1"/>
    </source>
</evidence>
<evidence type="ECO:0000256" key="2">
    <source>
        <dbReference type="SAM" id="Phobius"/>
    </source>
</evidence>
<proteinExistence type="predicted"/>
<dbReference type="EMBL" id="WURB01000007">
    <property type="protein sequence ID" value="MXQ12271.1"/>
    <property type="molecule type" value="Genomic_DNA"/>
</dbReference>
<keyword evidence="4" id="KW-1185">Reference proteome</keyword>
<evidence type="ECO:0000256" key="1">
    <source>
        <dbReference type="SAM" id="MobiDB-lite"/>
    </source>
</evidence>
<organism evidence="3 4">
    <name type="scientific">Microvirga makkahensis</name>
    <dbReference type="NCBI Taxonomy" id="1128670"/>
    <lineage>
        <taxon>Bacteria</taxon>
        <taxon>Pseudomonadati</taxon>
        <taxon>Pseudomonadota</taxon>
        <taxon>Alphaproteobacteria</taxon>
        <taxon>Hyphomicrobiales</taxon>
        <taxon>Methylobacteriaceae</taxon>
        <taxon>Microvirga</taxon>
    </lineage>
</organism>
<gene>
    <name evidence="3" type="ORF">GR328_12515</name>
</gene>
<sequence>MGQLLTNWGSAAAAILGRAASMIVAWYVARFDSDNSTYGPLDAELDAGMAHQTGRDSTNGPPRPLGSRGANMAHHVGASQT</sequence>
<protein>
    <submittedName>
        <fullName evidence="3">Uncharacterized protein</fullName>
    </submittedName>
</protein>